<accession>A0A140L0W1</accession>
<dbReference type="PANTHER" id="PTHR43701:SF2">
    <property type="entry name" value="MEMBRANE TRANSPORTER PROTEIN YJNA-RELATED"/>
    <property type="match status" value="1"/>
</dbReference>
<dbReference type="InterPro" id="IPR002781">
    <property type="entry name" value="TM_pro_TauE-like"/>
</dbReference>
<evidence type="ECO:0000256" key="3">
    <source>
        <dbReference type="ARBA" id="ARBA00022692"/>
    </source>
</evidence>
<dbReference type="EMBL" id="LOEE01000061">
    <property type="protein sequence ID" value="KXG74186.1"/>
    <property type="molecule type" value="Genomic_DNA"/>
</dbReference>
<organism evidence="7 8">
    <name type="scientific">Thermotalea metallivorans</name>
    <dbReference type="NCBI Taxonomy" id="520762"/>
    <lineage>
        <taxon>Bacteria</taxon>
        <taxon>Bacillati</taxon>
        <taxon>Bacillota</taxon>
        <taxon>Clostridia</taxon>
        <taxon>Peptostreptococcales</taxon>
        <taxon>Thermotaleaceae</taxon>
        <taxon>Thermotalea</taxon>
    </lineage>
</organism>
<evidence type="ECO:0000256" key="6">
    <source>
        <dbReference type="RuleBase" id="RU363041"/>
    </source>
</evidence>
<feature type="transmembrane region" description="Helical" evidence="6">
    <location>
        <begin position="94"/>
        <end position="113"/>
    </location>
</feature>
<evidence type="ECO:0000256" key="5">
    <source>
        <dbReference type="ARBA" id="ARBA00023136"/>
    </source>
</evidence>
<dbReference type="InterPro" id="IPR051598">
    <property type="entry name" value="TSUP/Inactive_protease-like"/>
</dbReference>
<name>A0A140L0W1_9FIRM</name>
<dbReference type="STRING" id="520762.AN619_25040"/>
<dbReference type="Proteomes" id="UP000070456">
    <property type="component" value="Unassembled WGS sequence"/>
</dbReference>
<dbReference type="GO" id="GO:0005886">
    <property type="term" value="C:plasma membrane"/>
    <property type="evidence" value="ECO:0007669"/>
    <property type="project" value="UniProtKB-SubCell"/>
</dbReference>
<sequence>MFLILIGLFSGIIGGMGIGGGTILIPALIMFTSLTQHQGQSVNLLSFVPVAVVALITHFRNKNIELQLCLPLIATGVLGAVAGSYLAVNLPSNLLRKLFGVFLFFMGLYEFFWKDKSRTK</sequence>
<comment type="similarity">
    <text evidence="2 6">Belongs to the 4-toluene sulfonate uptake permease (TSUP) (TC 2.A.102) family.</text>
</comment>
<dbReference type="AlphaFoldDB" id="A0A140L0W1"/>
<evidence type="ECO:0000313" key="8">
    <source>
        <dbReference type="Proteomes" id="UP000070456"/>
    </source>
</evidence>
<keyword evidence="6" id="KW-1003">Cell membrane</keyword>
<protein>
    <recommendedName>
        <fullName evidence="6">Probable membrane transporter protein</fullName>
    </recommendedName>
</protein>
<evidence type="ECO:0000256" key="4">
    <source>
        <dbReference type="ARBA" id="ARBA00022989"/>
    </source>
</evidence>
<reference evidence="7 8" key="1">
    <citation type="submission" date="2015-12" db="EMBL/GenBank/DDBJ databases">
        <title>Draft genome sequence of the thermoanaerobe Thermotalea metallivorans, an isolate from the runoff channel of the Great Artesian Basin, Australia.</title>
        <authorList>
            <person name="Patel B.K."/>
        </authorList>
    </citation>
    <scope>NUCLEOTIDE SEQUENCE [LARGE SCALE GENOMIC DNA]</scope>
    <source>
        <strain evidence="7 8">B2-1</strain>
    </source>
</reference>
<evidence type="ECO:0000256" key="1">
    <source>
        <dbReference type="ARBA" id="ARBA00004141"/>
    </source>
</evidence>
<feature type="transmembrane region" description="Helical" evidence="6">
    <location>
        <begin position="41"/>
        <end position="59"/>
    </location>
</feature>
<dbReference type="Pfam" id="PF01925">
    <property type="entry name" value="TauE"/>
    <property type="match status" value="1"/>
</dbReference>
<evidence type="ECO:0000256" key="2">
    <source>
        <dbReference type="ARBA" id="ARBA00009142"/>
    </source>
</evidence>
<dbReference type="OrthoDB" id="25340at2"/>
<feature type="transmembrane region" description="Helical" evidence="6">
    <location>
        <begin position="66"/>
        <end position="88"/>
    </location>
</feature>
<evidence type="ECO:0000313" key="7">
    <source>
        <dbReference type="EMBL" id="KXG74186.1"/>
    </source>
</evidence>
<keyword evidence="8" id="KW-1185">Reference proteome</keyword>
<keyword evidence="3 6" id="KW-0812">Transmembrane</keyword>
<dbReference type="RefSeq" id="WP_068557444.1">
    <property type="nucleotide sequence ID" value="NZ_LOEE01000061.1"/>
</dbReference>
<comment type="caution">
    <text evidence="7">The sequence shown here is derived from an EMBL/GenBank/DDBJ whole genome shotgun (WGS) entry which is preliminary data.</text>
</comment>
<gene>
    <name evidence="7" type="ORF">AN619_25040</name>
</gene>
<dbReference type="PANTHER" id="PTHR43701">
    <property type="entry name" value="MEMBRANE TRANSPORTER PROTEIN MJ0441-RELATED"/>
    <property type="match status" value="1"/>
</dbReference>
<keyword evidence="4 6" id="KW-1133">Transmembrane helix</keyword>
<comment type="subcellular location">
    <subcellularLocation>
        <location evidence="6">Cell membrane</location>
        <topology evidence="6">Multi-pass membrane protein</topology>
    </subcellularLocation>
    <subcellularLocation>
        <location evidence="1">Membrane</location>
        <topology evidence="1">Multi-pass membrane protein</topology>
    </subcellularLocation>
</comment>
<keyword evidence="5 6" id="KW-0472">Membrane</keyword>
<feature type="transmembrane region" description="Helical" evidence="6">
    <location>
        <begin position="7"/>
        <end position="29"/>
    </location>
</feature>
<proteinExistence type="inferred from homology"/>